<proteinExistence type="predicted"/>
<organism evidence="1 2">
    <name type="scientific">Cinchona calisaya</name>
    <dbReference type="NCBI Taxonomy" id="153742"/>
    <lineage>
        <taxon>Eukaryota</taxon>
        <taxon>Viridiplantae</taxon>
        <taxon>Streptophyta</taxon>
        <taxon>Embryophyta</taxon>
        <taxon>Tracheophyta</taxon>
        <taxon>Spermatophyta</taxon>
        <taxon>Magnoliopsida</taxon>
        <taxon>eudicotyledons</taxon>
        <taxon>Gunneridae</taxon>
        <taxon>Pentapetalae</taxon>
        <taxon>asterids</taxon>
        <taxon>lamiids</taxon>
        <taxon>Gentianales</taxon>
        <taxon>Rubiaceae</taxon>
        <taxon>Cinchonoideae</taxon>
        <taxon>Cinchoneae</taxon>
        <taxon>Cinchona</taxon>
    </lineage>
</organism>
<evidence type="ECO:0000313" key="1">
    <source>
        <dbReference type="EMBL" id="KAL3507383.1"/>
    </source>
</evidence>
<evidence type="ECO:0000313" key="2">
    <source>
        <dbReference type="Proteomes" id="UP001630127"/>
    </source>
</evidence>
<sequence>MSWKEPMHGGDIRCLAKKLKQLKLVLRNWNKSRAVKLFLDRGARTSVDTGDGRLPLDIVLEAISLNYLRLQNWSQKMLKRFSLYPISVEDGSLVHLAALLMAAREKLLEPISGNEIDAPILEQHIMKALA</sequence>
<comment type="caution">
    <text evidence="1">The sequence shown here is derived from an EMBL/GenBank/DDBJ whole genome shotgun (WGS) entry which is preliminary data.</text>
</comment>
<gene>
    <name evidence="1" type="ORF">ACH5RR_032765</name>
</gene>
<reference evidence="1 2" key="1">
    <citation type="submission" date="2024-11" db="EMBL/GenBank/DDBJ databases">
        <title>A near-complete genome assembly of Cinchona calisaya.</title>
        <authorList>
            <person name="Lian D.C."/>
            <person name="Zhao X.W."/>
            <person name="Wei L."/>
        </authorList>
    </citation>
    <scope>NUCLEOTIDE SEQUENCE [LARGE SCALE GENOMIC DNA]</scope>
    <source>
        <tissue evidence="1">Nenye</tissue>
    </source>
</reference>
<keyword evidence="2" id="KW-1185">Reference proteome</keyword>
<dbReference type="EMBL" id="JBJUIK010000013">
    <property type="protein sequence ID" value="KAL3507383.1"/>
    <property type="molecule type" value="Genomic_DNA"/>
</dbReference>
<name>A0ABD2YK63_9GENT</name>
<protein>
    <submittedName>
        <fullName evidence="1">Uncharacterized protein</fullName>
    </submittedName>
</protein>
<dbReference type="AlphaFoldDB" id="A0ABD2YK63"/>
<accession>A0ABD2YK63</accession>
<dbReference type="Proteomes" id="UP001630127">
    <property type="component" value="Unassembled WGS sequence"/>
</dbReference>